<evidence type="ECO:0008006" key="4">
    <source>
        <dbReference type="Google" id="ProtNLM"/>
    </source>
</evidence>
<feature type="chain" id="PRO_5022021449" description="LGFP repeat-containing protein" evidence="1">
    <location>
        <begin position="33"/>
        <end position="245"/>
    </location>
</feature>
<comment type="caution">
    <text evidence="2">The sequence shown here is derived from an EMBL/GenBank/DDBJ whole genome shotgun (WGS) entry which is preliminary data.</text>
</comment>
<keyword evidence="3" id="KW-1185">Reference proteome</keyword>
<protein>
    <recommendedName>
        <fullName evidence="4">LGFP repeat-containing protein</fullName>
    </recommendedName>
</protein>
<name>A0A511MQ10_9NOCA</name>
<evidence type="ECO:0000313" key="3">
    <source>
        <dbReference type="Proteomes" id="UP000321424"/>
    </source>
</evidence>
<gene>
    <name evidence="2" type="ORF">NN4_72080</name>
</gene>
<feature type="signal peptide" evidence="1">
    <location>
        <begin position="1"/>
        <end position="32"/>
    </location>
</feature>
<sequence>MVRLRGIHRTSAPLATATVALAVLLTAGTAAARPIGPFEVGGAIEVEYDQAGGGSVFGDPTSPESDAANGGKFQTFERNAAIYWHNDTGAHQIGGPILDKWRALGSETGGLRYPVTREESTPVKPGRFSHFQGGSIYWSVGTAAHQVSGVIRDKWYALGAENSPLGFPITDEAPAKNNGRYNLFNDGAIYWSPRTGAHAVWGAIRTSWEARAGADGVYGYPTGDEYDFEGGKAQEFQGGRITWKP</sequence>
<dbReference type="AlphaFoldDB" id="A0A511MQ10"/>
<dbReference type="InterPro" id="IPR013207">
    <property type="entry name" value="LGFP"/>
</dbReference>
<reference evidence="2 3" key="1">
    <citation type="submission" date="2019-07" db="EMBL/GenBank/DDBJ databases">
        <title>Whole genome shotgun sequence of Nocardia ninae NBRC 108245.</title>
        <authorList>
            <person name="Hosoyama A."/>
            <person name="Uohara A."/>
            <person name="Ohji S."/>
            <person name="Ichikawa N."/>
        </authorList>
    </citation>
    <scope>NUCLEOTIDE SEQUENCE [LARGE SCALE GENOMIC DNA]</scope>
    <source>
        <strain evidence="2 3">NBRC 108245</strain>
    </source>
</reference>
<dbReference type="EMBL" id="BJXA01000075">
    <property type="protein sequence ID" value="GEM42689.1"/>
    <property type="molecule type" value="Genomic_DNA"/>
</dbReference>
<accession>A0A511MQ10</accession>
<evidence type="ECO:0000313" key="2">
    <source>
        <dbReference type="EMBL" id="GEM42689.1"/>
    </source>
</evidence>
<dbReference type="RefSeq" id="WP_246181262.1">
    <property type="nucleotide sequence ID" value="NZ_BJXA01000075.1"/>
</dbReference>
<dbReference type="Pfam" id="PF08310">
    <property type="entry name" value="LGFP"/>
    <property type="match status" value="4"/>
</dbReference>
<dbReference type="Proteomes" id="UP000321424">
    <property type="component" value="Unassembled WGS sequence"/>
</dbReference>
<evidence type="ECO:0000256" key="1">
    <source>
        <dbReference type="SAM" id="SignalP"/>
    </source>
</evidence>
<proteinExistence type="predicted"/>
<organism evidence="2 3">
    <name type="scientific">Nocardia ninae NBRC 108245</name>
    <dbReference type="NCBI Taxonomy" id="1210091"/>
    <lineage>
        <taxon>Bacteria</taxon>
        <taxon>Bacillati</taxon>
        <taxon>Actinomycetota</taxon>
        <taxon>Actinomycetes</taxon>
        <taxon>Mycobacteriales</taxon>
        <taxon>Nocardiaceae</taxon>
        <taxon>Nocardia</taxon>
    </lineage>
</organism>
<keyword evidence="1" id="KW-0732">Signal</keyword>